<evidence type="ECO:0000256" key="1">
    <source>
        <dbReference type="ARBA" id="ARBA00007673"/>
    </source>
</evidence>
<protein>
    <recommendedName>
        <fullName evidence="6">PrpF protein</fullName>
    </recommendedName>
</protein>
<keyword evidence="5" id="KW-1185">Reference proteome</keyword>
<dbReference type="GO" id="GO:0016853">
    <property type="term" value="F:isomerase activity"/>
    <property type="evidence" value="ECO:0007669"/>
    <property type="project" value="UniProtKB-KW"/>
</dbReference>
<sequence>MATELVTKTRRLRRQALPCVLMRAGTSKGIFLHQKDLPTKEIDWAPHLVSALGSRGNDPRQIDGVGGGTSTTSKVAVVRRSQRPDADIEWTFVQVAVGKESVDFTGTCGNMTAGVAPFAIQEGLIKPRPEQTKIDIRIYNTNTNRIVIETVTVDGSGDYEEDGNFIIPGVKTPGSEVKCRFVNPMGSMTGKLFPSEDQQQQTLRVQPGPLMPSHEPFDVRVTLIDSANPFVLIDTTSISATLLGTNPSDSHRNDLVESIRRAGAVAMGLATDVEAAGRTRGTPKAALVYPPTFTQVGDSNKGRPDIRIQAYSMGLPHPSLQLTGAVTIGVALSYPGTIVADLSAMGSIMHGALPPTPEQSPPPEDRKEAHPGCGRDVLIEHSQGTIKVDVAMDNAGEVASCAVSRTARRLFEGKVRYYVQEDEL</sequence>
<dbReference type="Gene3D" id="3.10.310.10">
    <property type="entry name" value="Diaminopimelate Epimerase, Chain A, domain 1"/>
    <property type="match status" value="2"/>
</dbReference>
<feature type="region of interest" description="Disordered" evidence="3">
    <location>
        <begin position="350"/>
        <end position="372"/>
    </location>
</feature>
<dbReference type="Pfam" id="PF04303">
    <property type="entry name" value="PrpF"/>
    <property type="match status" value="1"/>
</dbReference>
<dbReference type="Proteomes" id="UP000179179">
    <property type="component" value="Unassembled WGS sequence"/>
</dbReference>
<comment type="caution">
    <text evidence="4">The sequence shown here is derived from an EMBL/GenBank/DDBJ whole genome shotgun (WGS) entry which is preliminary data.</text>
</comment>
<gene>
    <name evidence="4" type="ORF">ABOM_004147</name>
</gene>
<evidence type="ECO:0000256" key="3">
    <source>
        <dbReference type="SAM" id="MobiDB-lite"/>
    </source>
</evidence>
<evidence type="ECO:0008006" key="6">
    <source>
        <dbReference type="Google" id="ProtNLM"/>
    </source>
</evidence>
<dbReference type="InterPro" id="IPR007400">
    <property type="entry name" value="PrpF-like"/>
</dbReference>
<dbReference type="STRING" id="109264.A0A1F8AC11"/>
<comment type="similarity">
    <text evidence="1">Belongs to the PrpF family.</text>
</comment>
<accession>A0A1F8AC11</accession>
<proteinExistence type="inferred from homology"/>
<evidence type="ECO:0000313" key="5">
    <source>
        <dbReference type="Proteomes" id="UP000179179"/>
    </source>
</evidence>
<dbReference type="EMBL" id="LYCR01000010">
    <property type="protein sequence ID" value="OGM49280.1"/>
    <property type="molecule type" value="Genomic_DNA"/>
</dbReference>
<dbReference type="GeneID" id="34447537"/>
<evidence type="ECO:0000256" key="2">
    <source>
        <dbReference type="ARBA" id="ARBA00023235"/>
    </source>
</evidence>
<reference evidence="4 5" key="1">
    <citation type="journal article" date="2016" name="Genome Biol. Evol.">
        <title>Draft genome sequence of an aflatoxigenic Aspergillus species, A. bombycis.</title>
        <authorList>
            <person name="Moore G.G."/>
            <person name="Mack B.M."/>
            <person name="Beltz S.B."/>
            <person name="Gilbert M.K."/>
        </authorList>
    </citation>
    <scope>NUCLEOTIDE SEQUENCE [LARGE SCALE GENOMIC DNA]</scope>
    <source>
        <strain evidence="5">NRRL 26010</strain>
    </source>
</reference>
<dbReference type="PANTHER" id="PTHR43709:SF2">
    <property type="entry name" value="DUF453 DOMAIN PROTEIN (AFU_ORTHOLOGUE AFUA_6G00360)"/>
    <property type="match status" value="1"/>
</dbReference>
<evidence type="ECO:0000313" key="4">
    <source>
        <dbReference type="EMBL" id="OGM49280.1"/>
    </source>
</evidence>
<dbReference type="OrthoDB" id="10267539at2759"/>
<organism evidence="4 5">
    <name type="scientific">Aspergillus bombycis</name>
    <dbReference type="NCBI Taxonomy" id="109264"/>
    <lineage>
        <taxon>Eukaryota</taxon>
        <taxon>Fungi</taxon>
        <taxon>Dikarya</taxon>
        <taxon>Ascomycota</taxon>
        <taxon>Pezizomycotina</taxon>
        <taxon>Eurotiomycetes</taxon>
        <taxon>Eurotiomycetidae</taxon>
        <taxon>Eurotiales</taxon>
        <taxon>Aspergillaceae</taxon>
        <taxon>Aspergillus</taxon>
    </lineage>
</organism>
<dbReference type="RefSeq" id="XP_022392997.1">
    <property type="nucleotide sequence ID" value="XM_022531277.1"/>
</dbReference>
<dbReference type="AlphaFoldDB" id="A0A1F8AC11"/>
<name>A0A1F8AC11_9EURO</name>
<dbReference type="PANTHER" id="PTHR43709">
    <property type="entry name" value="ACONITATE ISOMERASE-RELATED"/>
    <property type="match status" value="1"/>
</dbReference>
<dbReference type="SUPFAM" id="SSF54506">
    <property type="entry name" value="Diaminopimelate epimerase-like"/>
    <property type="match status" value="2"/>
</dbReference>
<keyword evidence="2" id="KW-0413">Isomerase</keyword>